<evidence type="ECO:0000313" key="4">
    <source>
        <dbReference type="Proteomes" id="UP000184533"/>
    </source>
</evidence>
<dbReference type="GO" id="GO:0016787">
    <property type="term" value="F:hydrolase activity"/>
    <property type="evidence" value="ECO:0007669"/>
    <property type="project" value="UniProtKB-KW"/>
</dbReference>
<dbReference type="Pfam" id="PF07486">
    <property type="entry name" value="Hydrolase_2"/>
    <property type="match status" value="1"/>
</dbReference>
<dbReference type="OrthoDB" id="9785345at2"/>
<dbReference type="AlphaFoldDB" id="A0A1M5AS22"/>
<evidence type="ECO:0000256" key="1">
    <source>
        <dbReference type="SAM" id="SignalP"/>
    </source>
</evidence>
<evidence type="ECO:0000259" key="2">
    <source>
        <dbReference type="Pfam" id="PF07486"/>
    </source>
</evidence>
<dbReference type="InterPro" id="IPR011105">
    <property type="entry name" value="Cell_wall_hydrolase_SleB"/>
</dbReference>
<keyword evidence="1" id="KW-0732">Signal</keyword>
<organism evidence="3 4">
    <name type="scientific">Devosia limi DSM 17137</name>
    <dbReference type="NCBI Taxonomy" id="1121477"/>
    <lineage>
        <taxon>Bacteria</taxon>
        <taxon>Pseudomonadati</taxon>
        <taxon>Pseudomonadota</taxon>
        <taxon>Alphaproteobacteria</taxon>
        <taxon>Hyphomicrobiales</taxon>
        <taxon>Devosiaceae</taxon>
        <taxon>Devosia</taxon>
    </lineage>
</organism>
<dbReference type="Proteomes" id="UP000184533">
    <property type="component" value="Unassembled WGS sequence"/>
</dbReference>
<protein>
    <submittedName>
        <fullName evidence="3">Cell Wall Hydrolase</fullName>
    </submittedName>
</protein>
<feature type="domain" description="Cell wall hydrolase SleB" evidence="2">
    <location>
        <begin position="175"/>
        <end position="290"/>
    </location>
</feature>
<dbReference type="RefSeq" id="WP_052950299.1">
    <property type="nucleotide sequence ID" value="NZ_FQVC01000006.1"/>
</dbReference>
<evidence type="ECO:0000313" key="3">
    <source>
        <dbReference type="EMBL" id="SHF32974.1"/>
    </source>
</evidence>
<feature type="signal peptide" evidence="1">
    <location>
        <begin position="1"/>
        <end position="27"/>
    </location>
</feature>
<dbReference type="InterPro" id="IPR042047">
    <property type="entry name" value="SleB_dom1"/>
</dbReference>
<name>A0A1M5AS22_9HYPH</name>
<feature type="chain" id="PRO_5009908818" evidence="1">
    <location>
        <begin position="28"/>
        <end position="293"/>
    </location>
</feature>
<sequence>MARAVSHVLGLCAVALVLIITLAPAHAQSVRVASVLPMQVPADLIAVRAQPAIGPTVVAPAPGEQVLSEALLHNYVERQKALRSANVFGTDASGELNSRTLMSYIARGSLGGGNGALSAIASFTSPLERSVEGELNPQLLARYVDNGFMPTTKRVEQANTERGCLAQAIYHEARGESEAGQMAVANVIVNRALSDKYPETLCGVIYQNADKGRYRCQFTFACDGRADVPGERRAWARSTALAEAVYAQYATGQKLDMLPRTALFYHTTNVSPSWSNIYNQVAQIGSHIFYSPN</sequence>
<proteinExistence type="predicted"/>
<dbReference type="Gene3D" id="1.10.10.2520">
    <property type="entry name" value="Cell wall hydrolase SleB, domain 1"/>
    <property type="match status" value="1"/>
</dbReference>
<dbReference type="EMBL" id="FQVC01000006">
    <property type="protein sequence ID" value="SHF32974.1"/>
    <property type="molecule type" value="Genomic_DNA"/>
</dbReference>
<keyword evidence="3" id="KW-0378">Hydrolase</keyword>
<reference evidence="3 4" key="1">
    <citation type="submission" date="2016-11" db="EMBL/GenBank/DDBJ databases">
        <authorList>
            <person name="Jaros S."/>
            <person name="Januszkiewicz K."/>
            <person name="Wedrychowicz H."/>
        </authorList>
    </citation>
    <scope>NUCLEOTIDE SEQUENCE [LARGE SCALE GENOMIC DNA]</scope>
    <source>
        <strain evidence="3 4">DSM 17137</strain>
    </source>
</reference>
<gene>
    <name evidence="3" type="ORF">SAMN02745223_02372</name>
</gene>
<accession>A0A1M5AS22</accession>